<reference evidence="9" key="1">
    <citation type="journal article" date="2024" name="Int. J. Syst. Evol. Microbiol.">
        <title>Polycladomyces zharkentensis sp. nov., a novel thermophilic cellulose- and starch-degrading member of the Bacillota from a geothermal aquifer in Kazakhstan.</title>
        <authorList>
            <person name="Mashzhan A."/>
            <person name="Kistaubayeva A."/>
            <person name="Javier-Lopez R."/>
            <person name="Bissenova U."/>
            <person name="Bissenbay A."/>
            <person name="Birkeland N.K."/>
        </authorList>
    </citation>
    <scope>NUCLEOTIDE SEQUENCE</scope>
    <source>
        <strain evidence="9">ZKZ2T</strain>
    </source>
</reference>
<comment type="pathway">
    <text evidence="6">Cell wall biogenesis; peptidoglycan biosynthesis.</text>
</comment>
<name>A0ABS2WHP2_9BACL</name>
<dbReference type="SUPFAM" id="SSF53623">
    <property type="entry name" value="MurD-like peptide ligases, catalytic domain"/>
    <property type="match status" value="1"/>
</dbReference>
<keyword evidence="6" id="KW-0133">Cell shape</keyword>
<evidence type="ECO:0000256" key="4">
    <source>
        <dbReference type="ARBA" id="ARBA00022840"/>
    </source>
</evidence>
<dbReference type="GO" id="GO:0016874">
    <property type="term" value="F:ligase activity"/>
    <property type="evidence" value="ECO:0007669"/>
    <property type="project" value="UniProtKB-KW"/>
</dbReference>
<keyword evidence="2 6" id="KW-0132">Cell division</keyword>
<feature type="domain" description="Mur ligase C-terminal" evidence="7">
    <location>
        <begin position="322"/>
        <end position="448"/>
    </location>
</feature>
<dbReference type="InterPro" id="IPR036565">
    <property type="entry name" value="Mur-like_cat_sf"/>
</dbReference>
<evidence type="ECO:0000313" key="9">
    <source>
        <dbReference type="EMBL" id="MBN2909019.1"/>
    </source>
</evidence>
<comment type="subcellular location">
    <subcellularLocation>
        <location evidence="6">Cytoplasm</location>
    </subcellularLocation>
</comment>
<accession>A0ABS2WHP2</accession>
<gene>
    <name evidence="9" type="ORF">JQC72_05715</name>
</gene>
<dbReference type="Pfam" id="PF08245">
    <property type="entry name" value="Mur_ligase_M"/>
    <property type="match status" value="1"/>
</dbReference>
<dbReference type="EMBL" id="JAFHAP010000006">
    <property type="protein sequence ID" value="MBN2909019.1"/>
    <property type="molecule type" value="Genomic_DNA"/>
</dbReference>
<comment type="function">
    <text evidence="6">Involved in cell wall formation. Catalyzes the final step in the synthesis of UDP-N-acetylmuramoyl-pentapeptide, the precursor of murein.</text>
</comment>
<keyword evidence="6" id="KW-0961">Cell wall biogenesis/degradation</keyword>
<keyword evidence="6" id="KW-0573">Peptidoglycan synthesis</keyword>
<dbReference type="PANTHER" id="PTHR43024">
    <property type="entry name" value="UDP-N-ACETYLMURAMOYL-TRIPEPTIDE--D-ALANYL-D-ALANINE LIGASE"/>
    <property type="match status" value="1"/>
</dbReference>
<dbReference type="Gene3D" id="3.40.1190.10">
    <property type="entry name" value="Mur-like, catalytic domain"/>
    <property type="match status" value="1"/>
</dbReference>
<evidence type="ECO:0000256" key="6">
    <source>
        <dbReference type="RuleBase" id="RU004136"/>
    </source>
</evidence>
<keyword evidence="3" id="KW-0547">Nucleotide-binding</keyword>
<organism evidence="9 10">
    <name type="scientific">Polycladomyces zharkentensis</name>
    <dbReference type="NCBI Taxonomy" id="2807616"/>
    <lineage>
        <taxon>Bacteria</taxon>
        <taxon>Bacillati</taxon>
        <taxon>Bacillota</taxon>
        <taxon>Bacilli</taxon>
        <taxon>Bacillales</taxon>
        <taxon>Thermoactinomycetaceae</taxon>
        <taxon>Polycladomyces</taxon>
    </lineage>
</organism>
<evidence type="ECO:0000256" key="3">
    <source>
        <dbReference type="ARBA" id="ARBA00022741"/>
    </source>
</evidence>
<keyword evidence="4" id="KW-0067">ATP-binding</keyword>
<dbReference type="RefSeq" id="WP_205493662.1">
    <property type="nucleotide sequence ID" value="NZ_JAFHAP010000006.1"/>
</dbReference>
<dbReference type="PANTHER" id="PTHR43024:SF1">
    <property type="entry name" value="UDP-N-ACETYLMURAMOYL-TRIPEPTIDE--D-ALANYL-D-ALANINE LIGASE"/>
    <property type="match status" value="1"/>
</dbReference>
<keyword evidence="1 9" id="KW-0436">Ligase</keyword>
<dbReference type="Pfam" id="PF02875">
    <property type="entry name" value="Mur_ligase_C"/>
    <property type="match status" value="1"/>
</dbReference>
<comment type="caution">
    <text evidence="9">The sequence shown here is derived from an EMBL/GenBank/DDBJ whole genome shotgun (WGS) entry which is preliminary data.</text>
</comment>
<sequence>MTELYPIQMKQLAAIIGGRIYRGSPRKAIRSAIQYSSKYVRPGVVFFLDPKKIKNMAAVMRNLRATRAGCIVVPAGWEHRIPAGHAVIRVSDPFVAALKLAKWQYVQCHQPMVIGVTGSCGKSTTKEMIASILMQKYRTLKSWANNNVFSCIPSHFFRLRPSHQVVVLEMGMANFGNIRSQCLFSKPSIGIITNVGRAHAGKLGSSVENVARAKQEMIDGLRPGGIIVLNADDPGTRKLSLRRFQGKVVTFGIYRPANVRAQNIRFTRKGISFEVNSTPYFIPVWGTHNVYNALAAIAVGRLMKVPTESIRRGLRSFTPPPMRLQPLRGINGHTLINDAYNANPDSMIAGLKVLKKIGAGRTTVAVLGDMSELGRLTESGHREVGREVARLQISYLFTIGPRARSIAAAAKEAGMPGSRIRSFSSGMSLVNHLRHNLPAGSVLYFKASRSMKLEQCIKPLRLR</sequence>
<evidence type="ECO:0000256" key="2">
    <source>
        <dbReference type="ARBA" id="ARBA00022618"/>
    </source>
</evidence>
<evidence type="ECO:0000256" key="1">
    <source>
        <dbReference type="ARBA" id="ARBA00022598"/>
    </source>
</evidence>
<dbReference type="EC" id="6.3.2.10" evidence="6"/>
<dbReference type="InterPro" id="IPR005863">
    <property type="entry name" value="UDP-N-AcMur_synth"/>
</dbReference>
<keyword evidence="5 6" id="KW-0131">Cell cycle</keyword>
<keyword evidence="10" id="KW-1185">Reference proteome</keyword>
<dbReference type="Proteomes" id="UP001177120">
    <property type="component" value="Unassembled WGS sequence"/>
</dbReference>
<dbReference type="NCBIfam" id="TIGR01143">
    <property type="entry name" value="murF"/>
    <property type="match status" value="1"/>
</dbReference>
<evidence type="ECO:0000313" key="10">
    <source>
        <dbReference type="Proteomes" id="UP001177120"/>
    </source>
</evidence>
<dbReference type="InterPro" id="IPR013221">
    <property type="entry name" value="Mur_ligase_cen"/>
</dbReference>
<dbReference type="Gene3D" id="3.40.1390.10">
    <property type="entry name" value="MurE/MurF, N-terminal domain"/>
    <property type="match status" value="1"/>
</dbReference>
<dbReference type="InterPro" id="IPR004101">
    <property type="entry name" value="Mur_ligase_C"/>
</dbReference>
<proteinExistence type="predicted"/>
<dbReference type="Gene3D" id="3.90.190.20">
    <property type="entry name" value="Mur ligase, C-terminal domain"/>
    <property type="match status" value="1"/>
</dbReference>
<evidence type="ECO:0000259" key="7">
    <source>
        <dbReference type="Pfam" id="PF02875"/>
    </source>
</evidence>
<dbReference type="InterPro" id="IPR051046">
    <property type="entry name" value="MurCDEF_CellWall_CoF430Synth"/>
</dbReference>
<dbReference type="SUPFAM" id="SSF53244">
    <property type="entry name" value="MurD-like peptide ligases, peptide-binding domain"/>
    <property type="match status" value="1"/>
</dbReference>
<dbReference type="InterPro" id="IPR036615">
    <property type="entry name" value="Mur_ligase_C_dom_sf"/>
</dbReference>
<protein>
    <recommendedName>
        <fullName evidence="6">UDP-N-acetylmuramoyl-tripeptide--D-alanyl-D-alanine ligase</fullName>
        <ecNumber evidence="6">6.3.2.10</ecNumber>
    </recommendedName>
</protein>
<comment type="catalytic activity">
    <reaction evidence="6">
        <text>D-alanyl-D-alanine + UDP-N-acetyl-alpha-D-muramoyl-L-alanyl-gamma-D-glutamyl-meso-2,6-diaminopimelate + ATP = UDP-N-acetyl-alpha-D-muramoyl-L-alanyl-gamma-D-glutamyl-meso-2,6-diaminopimeloyl-D-alanyl-D-alanine + ADP + phosphate + H(+)</text>
        <dbReference type="Rhea" id="RHEA:28374"/>
        <dbReference type="ChEBI" id="CHEBI:15378"/>
        <dbReference type="ChEBI" id="CHEBI:30616"/>
        <dbReference type="ChEBI" id="CHEBI:43474"/>
        <dbReference type="ChEBI" id="CHEBI:57822"/>
        <dbReference type="ChEBI" id="CHEBI:61386"/>
        <dbReference type="ChEBI" id="CHEBI:83905"/>
        <dbReference type="ChEBI" id="CHEBI:456216"/>
        <dbReference type="EC" id="6.3.2.10"/>
    </reaction>
</comment>
<evidence type="ECO:0000256" key="5">
    <source>
        <dbReference type="ARBA" id="ARBA00023306"/>
    </source>
</evidence>
<evidence type="ECO:0000259" key="8">
    <source>
        <dbReference type="Pfam" id="PF08245"/>
    </source>
</evidence>
<feature type="domain" description="Mur ligase central" evidence="8">
    <location>
        <begin position="116"/>
        <end position="299"/>
    </location>
</feature>